<accession>A0ABY8QQD9</accession>
<protein>
    <submittedName>
        <fullName evidence="3">Serine hydrolase domain-containing protein</fullName>
        <ecNumber evidence="3">3.1.1.103</ecNumber>
    </submittedName>
</protein>
<sequence>MRNVIAQGVAAGVVPGAVAAAAIGGNELETVAIGDAVQADENGLLPVERRQAVTVGTVFDLASLTKVFTAVGLLTLVDDGLLRLDEPVAGWLPEFRKSSKDRITLRQLLAHTSGLQPAWRGWRQYLVSGFDRDTLISDLLAIGPEAPPGTRYVYSCVGYLVAMALAERVTGQGWDQLFTDRVLSPLSLDGVTFGADPALCAATEYQPDLGRGMVCGVVHDEAAWSLGGISGNAGLFGTAGDVLRFAESLRMGLPGLLSRATCEELWRDQLPVVLDSSRVEPAYLPNFGQAIGMRIGQRAWMSQSGRNARGHTGFTGTSMLVDREHDVSVVLLTNRIHPSRATPPLHPLRAAVAAEVYRLAG</sequence>
<dbReference type="SUPFAM" id="SSF56601">
    <property type="entry name" value="beta-lactamase/transpeptidase-like"/>
    <property type="match status" value="1"/>
</dbReference>
<proteinExistence type="predicted"/>
<evidence type="ECO:0000256" key="1">
    <source>
        <dbReference type="ARBA" id="ARBA00022801"/>
    </source>
</evidence>
<dbReference type="InterPro" id="IPR012338">
    <property type="entry name" value="Beta-lactam/transpept-like"/>
</dbReference>
<evidence type="ECO:0000313" key="3">
    <source>
        <dbReference type="EMBL" id="WGW11046.1"/>
    </source>
</evidence>
<feature type="domain" description="Beta-lactamase-related" evidence="2">
    <location>
        <begin position="2"/>
        <end position="352"/>
    </location>
</feature>
<keyword evidence="4" id="KW-1185">Reference proteome</keyword>
<dbReference type="InterPro" id="IPR001466">
    <property type="entry name" value="Beta-lactam-related"/>
</dbReference>
<dbReference type="Proteomes" id="UP001209083">
    <property type="component" value="Chromosome"/>
</dbReference>
<dbReference type="RefSeq" id="WP_349637828.1">
    <property type="nucleotide sequence ID" value="NZ_CP090958.1"/>
</dbReference>
<dbReference type="GO" id="GO:0016787">
    <property type="term" value="F:hydrolase activity"/>
    <property type="evidence" value="ECO:0007669"/>
    <property type="project" value="UniProtKB-KW"/>
</dbReference>
<reference evidence="3 4" key="1">
    <citation type="submission" date="2023-05" db="EMBL/GenBank/DDBJ databases">
        <title>Lithophilousrod everest ZFBP1038 complete genpme.</title>
        <authorList>
            <person name="Tian M."/>
        </authorList>
    </citation>
    <scope>NUCLEOTIDE SEQUENCE [LARGE SCALE GENOMIC DNA]</scope>
    <source>
        <strain evidence="3 4">ZFBP1038</strain>
    </source>
</reference>
<dbReference type="Pfam" id="PF00144">
    <property type="entry name" value="Beta-lactamase"/>
    <property type="match status" value="1"/>
</dbReference>
<evidence type="ECO:0000313" key="4">
    <source>
        <dbReference type="Proteomes" id="UP001209083"/>
    </source>
</evidence>
<gene>
    <name evidence="3" type="ORF">LWF01_13165</name>
</gene>
<dbReference type="PANTHER" id="PTHR43283">
    <property type="entry name" value="BETA-LACTAMASE-RELATED"/>
    <property type="match status" value="1"/>
</dbReference>
<evidence type="ECO:0000259" key="2">
    <source>
        <dbReference type="Pfam" id="PF00144"/>
    </source>
</evidence>
<name>A0ABY8QQD9_9MICO</name>
<organism evidence="3 4">
    <name type="scientific">Saxibacter everestensis</name>
    <dbReference type="NCBI Taxonomy" id="2909229"/>
    <lineage>
        <taxon>Bacteria</taxon>
        <taxon>Bacillati</taxon>
        <taxon>Actinomycetota</taxon>
        <taxon>Actinomycetes</taxon>
        <taxon>Micrococcales</taxon>
        <taxon>Brevibacteriaceae</taxon>
        <taxon>Saxibacter</taxon>
    </lineage>
</organism>
<dbReference type="Gene3D" id="3.40.710.10">
    <property type="entry name" value="DD-peptidase/beta-lactamase superfamily"/>
    <property type="match status" value="1"/>
</dbReference>
<dbReference type="EC" id="3.1.1.103" evidence="3"/>
<dbReference type="InterPro" id="IPR050789">
    <property type="entry name" value="Diverse_Enzym_Activities"/>
</dbReference>
<keyword evidence="1 3" id="KW-0378">Hydrolase</keyword>
<dbReference type="EMBL" id="CP090958">
    <property type="protein sequence ID" value="WGW11046.1"/>
    <property type="molecule type" value="Genomic_DNA"/>
</dbReference>
<dbReference type="PANTHER" id="PTHR43283:SF11">
    <property type="entry name" value="BETA-LACTAMASE-RELATED DOMAIN-CONTAINING PROTEIN"/>
    <property type="match status" value="1"/>
</dbReference>